<proteinExistence type="evidence at transcript level"/>
<dbReference type="SMART" id="SM01337">
    <property type="entry name" value="APC10"/>
    <property type="match status" value="1"/>
</dbReference>
<keyword evidence="3 7" id="KW-0132">Cell division</keyword>
<dbReference type="EMBL" id="JO845186">
    <property type="protein sequence ID" value="AEO36802.1"/>
    <property type="molecule type" value="mRNA"/>
</dbReference>
<dbReference type="SUPFAM" id="SSF49785">
    <property type="entry name" value="Galactose-binding domain-like"/>
    <property type="match status" value="1"/>
</dbReference>
<evidence type="ECO:0000313" key="9">
    <source>
        <dbReference type="EMBL" id="AEO36802.1"/>
    </source>
</evidence>
<dbReference type="GO" id="GO:0005680">
    <property type="term" value="C:anaphase-promoting complex"/>
    <property type="evidence" value="ECO:0007669"/>
    <property type="project" value="InterPro"/>
</dbReference>
<name>G3MTI4_AMBMU</name>
<dbReference type="GO" id="GO:0051301">
    <property type="term" value="P:cell division"/>
    <property type="evidence" value="ECO:0007669"/>
    <property type="project" value="UniProtKB-KW"/>
</dbReference>
<keyword evidence="6 7" id="KW-0131">Cell cycle</keyword>
<evidence type="ECO:0000256" key="4">
    <source>
        <dbReference type="ARBA" id="ARBA00022776"/>
    </source>
</evidence>
<evidence type="ECO:0000256" key="6">
    <source>
        <dbReference type="ARBA" id="ARBA00023306"/>
    </source>
</evidence>
<dbReference type="PANTHER" id="PTHR12936">
    <property type="entry name" value="ANAPHASE-PROMOTING COMPLEX 10"/>
    <property type="match status" value="1"/>
</dbReference>
<dbReference type="CDD" id="cd08366">
    <property type="entry name" value="APC10"/>
    <property type="match status" value="1"/>
</dbReference>
<evidence type="ECO:0000256" key="2">
    <source>
        <dbReference type="ARBA" id="ARBA00013927"/>
    </source>
</evidence>
<organism evidence="9">
    <name type="scientific">Amblyomma maculatum</name>
    <name type="common">Gulf Coast tick</name>
    <dbReference type="NCBI Taxonomy" id="34609"/>
    <lineage>
        <taxon>Eukaryota</taxon>
        <taxon>Metazoa</taxon>
        <taxon>Ecdysozoa</taxon>
        <taxon>Arthropoda</taxon>
        <taxon>Chelicerata</taxon>
        <taxon>Arachnida</taxon>
        <taxon>Acari</taxon>
        <taxon>Parasitiformes</taxon>
        <taxon>Ixodida</taxon>
        <taxon>Ixodoidea</taxon>
        <taxon>Ixodidae</taxon>
        <taxon>Amblyomminae</taxon>
        <taxon>Amblyomma</taxon>
    </lineage>
</organism>
<dbReference type="PIRSF" id="PIRSF028841">
    <property type="entry name" value="APC10_sub"/>
    <property type="match status" value="1"/>
</dbReference>
<keyword evidence="4 7" id="KW-0498">Mitosis</keyword>
<evidence type="ECO:0000259" key="8">
    <source>
        <dbReference type="PROSITE" id="PS51284"/>
    </source>
</evidence>
<comment type="function">
    <text evidence="7">Component of the anaphase promoting complex/cyclosome (APC/C), a cell cycle-regulated E3 ubiquitin-protein ligase complex that controls progression through mitosis and the G1 phase of the cell cycle.</text>
</comment>
<evidence type="ECO:0000256" key="1">
    <source>
        <dbReference type="ARBA" id="ARBA00006762"/>
    </source>
</evidence>
<dbReference type="Gene3D" id="2.60.120.260">
    <property type="entry name" value="Galactose-binding domain-like"/>
    <property type="match status" value="1"/>
</dbReference>
<dbReference type="AlphaFoldDB" id="G3MTI4"/>
<dbReference type="InterPro" id="IPR004939">
    <property type="entry name" value="APC_su10/DOC_dom"/>
</dbReference>
<comment type="similarity">
    <text evidence="1 7">Belongs to the APC10 family.</text>
</comment>
<dbReference type="PANTHER" id="PTHR12936:SF0">
    <property type="entry name" value="ANAPHASE-PROMOTING COMPLEX SUBUNIT 10"/>
    <property type="match status" value="1"/>
</dbReference>
<protein>
    <recommendedName>
        <fullName evidence="2 7">Anaphase-promoting complex subunit 10</fullName>
    </recommendedName>
</protein>
<sequence length="170" mass="19587">MNAVVPRLEMERGVRDVGEQAVWSLSSCMRGYGIHQLLDDSIDTYWQSDGILPHEVNIQFARKMPIHAICLYLDYRRDESYTPKRISVRVGYTFHDLREVDTIVLNQPTGWVRITPRDSAGRPVRAFHVQIAVLENHMNGLNTHIRHMKVFTPLPLLSTPLGYNVTFTTQ</sequence>
<evidence type="ECO:0000256" key="3">
    <source>
        <dbReference type="ARBA" id="ARBA00022618"/>
    </source>
</evidence>
<dbReference type="Pfam" id="PF03256">
    <property type="entry name" value="ANAPC10"/>
    <property type="match status" value="1"/>
</dbReference>
<feature type="domain" description="DOC" evidence="8">
    <location>
        <begin position="1"/>
        <end position="170"/>
    </location>
</feature>
<dbReference type="InterPro" id="IPR008979">
    <property type="entry name" value="Galactose-bd-like_sf"/>
</dbReference>
<dbReference type="InterPro" id="IPR016901">
    <property type="entry name" value="APC10/Doc1"/>
</dbReference>
<dbReference type="PROSITE" id="PS51284">
    <property type="entry name" value="DOC"/>
    <property type="match status" value="1"/>
</dbReference>
<accession>G3MTI4</accession>
<dbReference type="GO" id="GO:0031145">
    <property type="term" value="P:anaphase-promoting complex-dependent catabolic process"/>
    <property type="evidence" value="ECO:0007669"/>
    <property type="project" value="InterPro"/>
</dbReference>
<reference evidence="9" key="1">
    <citation type="journal article" date="2011" name="PLoS ONE">
        <title>A deep insight into the sialotranscriptome of the gulf coast tick, Amblyomma maculatum.</title>
        <authorList>
            <person name="Karim S."/>
            <person name="Singh P."/>
            <person name="Ribeiro J.M."/>
        </authorList>
    </citation>
    <scope>NUCLEOTIDE SEQUENCE</scope>
    <source>
        <tissue evidence="9">Salivary gland</tissue>
    </source>
</reference>
<dbReference type="GO" id="GO:0070979">
    <property type="term" value="P:protein K11-linked ubiquitination"/>
    <property type="evidence" value="ECO:0007669"/>
    <property type="project" value="TreeGrafter"/>
</dbReference>
<evidence type="ECO:0000256" key="5">
    <source>
        <dbReference type="ARBA" id="ARBA00022786"/>
    </source>
</evidence>
<keyword evidence="5 7" id="KW-0833">Ubl conjugation pathway</keyword>
<evidence type="ECO:0000256" key="7">
    <source>
        <dbReference type="PIRNR" id="PIRNR028841"/>
    </source>
</evidence>